<comment type="caution">
    <text evidence="1">The sequence shown here is derived from an EMBL/GenBank/DDBJ whole genome shotgun (WGS) entry which is preliminary data.</text>
</comment>
<name>A0ABU1DHD0_9HYPH</name>
<evidence type="ECO:0000313" key="2">
    <source>
        <dbReference type="Proteomes" id="UP001181622"/>
    </source>
</evidence>
<dbReference type="PANTHER" id="PTHR19288:SF90">
    <property type="entry name" value="OS08G0542600 PROTEIN"/>
    <property type="match status" value="1"/>
</dbReference>
<accession>A0ABU1DHD0</accession>
<sequence>MQTDPSPDGEVPAFARFEPLAPNYDVALCDVWGVLHDGLNAHLDAADALTRFRAAGGVVVLVSNAPRPSEWVVTSLDEKGVPRSAWDGIITSGDVALRMLADRRVARVHHIGPSRDLPLLGDEKLERVAPEEAEIAVVTGLVDEETETPEDYSERLAELKSRGMALVCANPDLVVQVGDRTIWCAGAIADLYEKAGGETLWAGKPHPPIYDAAIRLAAEIAGRELERSRVIAIGDAVRTDLAGATAAGIDCVFVADGIHGEELGRGSPDPEKLAALFSEHGYEPVAVMPKLVW</sequence>
<keyword evidence="1" id="KW-0378">Hydrolase</keyword>
<gene>
    <name evidence="1" type="ORF">IHQ68_13015</name>
</gene>
<dbReference type="RefSeq" id="WP_309392474.1">
    <property type="nucleotide sequence ID" value="NZ_JADBEO010000027.1"/>
</dbReference>
<dbReference type="InterPro" id="IPR023214">
    <property type="entry name" value="HAD_sf"/>
</dbReference>
<dbReference type="EMBL" id="JADBEO010000027">
    <property type="protein sequence ID" value="MDR4307538.1"/>
    <property type="molecule type" value="Genomic_DNA"/>
</dbReference>
<dbReference type="GO" id="GO:0016787">
    <property type="term" value="F:hydrolase activity"/>
    <property type="evidence" value="ECO:0007669"/>
    <property type="project" value="UniProtKB-KW"/>
</dbReference>
<dbReference type="Proteomes" id="UP001181622">
    <property type="component" value="Unassembled WGS sequence"/>
</dbReference>
<dbReference type="SUPFAM" id="SSF56784">
    <property type="entry name" value="HAD-like"/>
    <property type="match status" value="1"/>
</dbReference>
<dbReference type="Pfam" id="PF13344">
    <property type="entry name" value="Hydrolase_6"/>
    <property type="match status" value="1"/>
</dbReference>
<dbReference type="InterPro" id="IPR036412">
    <property type="entry name" value="HAD-like_sf"/>
</dbReference>
<protein>
    <submittedName>
        <fullName evidence="1">TIGR01459 family HAD-type hydrolase</fullName>
    </submittedName>
</protein>
<organism evidence="1 2">
    <name type="scientific">Chelatococcus sambhunathii</name>
    <dbReference type="NCBI Taxonomy" id="363953"/>
    <lineage>
        <taxon>Bacteria</taxon>
        <taxon>Pseudomonadati</taxon>
        <taxon>Pseudomonadota</taxon>
        <taxon>Alphaproteobacteria</taxon>
        <taxon>Hyphomicrobiales</taxon>
        <taxon>Chelatococcaceae</taxon>
        <taxon>Chelatococcus</taxon>
    </lineage>
</organism>
<dbReference type="Gene3D" id="3.40.50.1000">
    <property type="entry name" value="HAD superfamily/HAD-like"/>
    <property type="match status" value="2"/>
</dbReference>
<dbReference type="PANTHER" id="PTHR19288">
    <property type="entry name" value="4-NITROPHENYLPHOSPHATASE-RELATED"/>
    <property type="match status" value="1"/>
</dbReference>
<reference evidence="1" key="1">
    <citation type="submission" date="2020-10" db="EMBL/GenBank/DDBJ databases">
        <authorList>
            <person name="Abbas A."/>
            <person name="Razzaq R."/>
            <person name="Waqas M."/>
            <person name="Abbas N."/>
            <person name="Nielsen T.K."/>
            <person name="Hansen L.H."/>
            <person name="Hussain S."/>
            <person name="Shahid M."/>
        </authorList>
    </citation>
    <scope>NUCLEOTIDE SEQUENCE</scope>
    <source>
        <strain evidence="1">S14</strain>
    </source>
</reference>
<dbReference type="NCBIfam" id="TIGR01460">
    <property type="entry name" value="HAD-SF-IIA"/>
    <property type="match status" value="1"/>
</dbReference>
<dbReference type="InterPro" id="IPR006357">
    <property type="entry name" value="HAD-SF_hydro_IIA"/>
</dbReference>
<dbReference type="NCBIfam" id="TIGR01459">
    <property type="entry name" value="HAD-SF-IIA-hyp4"/>
    <property type="match status" value="1"/>
</dbReference>
<dbReference type="CDD" id="cd07525">
    <property type="entry name" value="HAD_like"/>
    <property type="match status" value="1"/>
</dbReference>
<proteinExistence type="predicted"/>
<dbReference type="InterPro" id="IPR006356">
    <property type="entry name" value="HAD-SF_hydro_IIA_hyp3"/>
</dbReference>
<dbReference type="Pfam" id="PF13242">
    <property type="entry name" value="Hydrolase_like"/>
    <property type="match status" value="1"/>
</dbReference>
<keyword evidence="2" id="KW-1185">Reference proteome</keyword>
<evidence type="ECO:0000313" key="1">
    <source>
        <dbReference type="EMBL" id="MDR4307538.1"/>
    </source>
</evidence>